<dbReference type="Pfam" id="PF15013">
    <property type="entry name" value="CCSMST1"/>
    <property type="match status" value="1"/>
</dbReference>
<dbReference type="PANTHER" id="PTHR35268:SF1">
    <property type="entry name" value="UBIQUINOL-CYTOCHROME-C REDUCTASE COMPLEX ASSEMBLY FACTOR 4"/>
    <property type="match status" value="1"/>
</dbReference>
<dbReference type="AlphaFoldDB" id="A0A0U2V658"/>
<evidence type="ECO:0000256" key="1">
    <source>
        <dbReference type="SAM" id="Phobius"/>
    </source>
</evidence>
<organism evidence="2">
    <name type="scientific">Acartia pacifica</name>
    <name type="common">Copepod</name>
    <dbReference type="NCBI Taxonomy" id="335913"/>
    <lineage>
        <taxon>Eukaryota</taxon>
        <taxon>Metazoa</taxon>
        <taxon>Ecdysozoa</taxon>
        <taxon>Arthropoda</taxon>
        <taxon>Crustacea</taxon>
        <taxon>Multicrustacea</taxon>
        <taxon>Hexanauplia</taxon>
        <taxon>Copepoda</taxon>
        <taxon>Calanoida</taxon>
        <taxon>Acartiidae</taxon>
        <taxon>Acartia</taxon>
    </lineage>
</organism>
<keyword evidence="1" id="KW-0812">Transmembrane</keyword>
<dbReference type="EMBL" id="KT754667">
    <property type="protein sequence ID" value="ALS04501.1"/>
    <property type="molecule type" value="mRNA"/>
</dbReference>
<sequence length="162" mass="18195">MLTVRSIGCLRLLRTLQTPLKDVKFNKVAKFSTSSVKLAEDKPDAPIKFTSSGAYLQSGKLNQEDDYPWYQYPVITISFAAFMIYFCVLREESDIDDKLGGTQTLFERVDGLEIAQIEACIKYNEKNGLSTTKLKLRLLELLEEEEEKKKIAAAAASAVTTN</sequence>
<evidence type="ECO:0000313" key="2">
    <source>
        <dbReference type="EMBL" id="ALS04501.1"/>
    </source>
</evidence>
<accession>A0A0U2V658</accession>
<protein>
    <submittedName>
        <fullName evidence="2">Isoform A</fullName>
    </submittedName>
</protein>
<feature type="transmembrane region" description="Helical" evidence="1">
    <location>
        <begin position="69"/>
        <end position="89"/>
    </location>
</feature>
<name>A0A0U2V658_ACAPC</name>
<keyword evidence="1" id="KW-0472">Membrane</keyword>
<dbReference type="InterPro" id="IPR029160">
    <property type="entry name" value="UQCC4"/>
</dbReference>
<keyword evidence="1" id="KW-1133">Transmembrane helix</keyword>
<reference evidence="2" key="1">
    <citation type="journal article" date="2015" name="Sci. Rep.">
        <title>Spliced leader RNA trans-splicing discovered in copepods.</title>
        <authorList>
            <person name="Yang F."/>
            <person name="Xu D."/>
            <person name="Zhuang Y."/>
            <person name="Yi X."/>
            <person name="Huang Y."/>
            <person name="Chen H."/>
            <person name="Lin S."/>
            <person name="Campbell D.A."/>
            <person name="Sturm N.R."/>
            <person name="Liu G."/>
            <person name="Zhang H."/>
        </authorList>
    </citation>
    <scope>NUCLEOTIDE SEQUENCE</scope>
</reference>
<proteinExistence type="evidence at transcript level"/>
<dbReference type="PANTHER" id="PTHR35268">
    <property type="entry name" value="PROTEIN CCSMST1"/>
    <property type="match status" value="1"/>
</dbReference>